<evidence type="ECO:0000313" key="2">
    <source>
        <dbReference type="Proteomes" id="UP001165296"/>
    </source>
</evidence>
<dbReference type="RefSeq" id="WP_226177480.1">
    <property type="nucleotide sequence ID" value="NZ_JAJADR010000005.1"/>
</dbReference>
<name>A0ABS8AUG1_9BACT</name>
<sequence length="71" mass="8363">MENQAEKRARMLVEQWLVAHPERVRNRRRKPDDFLNWKLAAIRSVRDGNPYDVENILSWLATQAEGAAMED</sequence>
<proteinExistence type="predicted"/>
<gene>
    <name evidence="1" type="ORF">LGH74_17010</name>
</gene>
<protein>
    <submittedName>
        <fullName evidence="1">Uncharacterized protein</fullName>
    </submittedName>
</protein>
<dbReference type="Proteomes" id="UP001165296">
    <property type="component" value="Unassembled WGS sequence"/>
</dbReference>
<reference evidence="1" key="1">
    <citation type="submission" date="2021-10" db="EMBL/GenBank/DDBJ databases">
        <authorList>
            <person name="Dean J.D."/>
            <person name="Kim M.K."/>
            <person name="Newey C.N."/>
            <person name="Stoker T.S."/>
            <person name="Thompson D.W."/>
            <person name="Grose J.H."/>
        </authorList>
    </citation>
    <scope>NUCLEOTIDE SEQUENCE</scope>
    <source>
        <strain evidence="1">BT178</strain>
    </source>
</reference>
<evidence type="ECO:0000313" key="1">
    <source>
        <dbReference type="EMBL" id="MCB2409694.1"/>
    </source>
</evidence>
<organism evidence="1 2">
    <name type="scientific">Hymenobacter lucidus</name>
    <dbReference type="NCBI Taxonomy" id="2880930"/>
    <lineage>
        <taxon>Bacteria</taxon>
        <taxon>Pseudomonadati</taxon>
        <taxon>Bacteroidota</taxon>
        <taxon>Cytophagia</taxon>
        <taxon>Cytophagales</taxon>
        <taxon>Hymenobacteraceae</taxon>
        <taxon>Hymenobacter</taxon>
    </lineage>
</organism>
<comment type="caution">
    <text evidence="1">The sequence shown here is derived from an EMBL/GenBank/DDBJ whole genome shotgun (WGS) entry which is preliminary data.</text>
</comment>
<dbReference type="EMBL" id="JAJADR010000005">
    <property type="protein sequence ID" value="MCB2409694.1"/>
    <property type="molecule type" value="Genomic_DNA"/>
</dbReference>
<accession>A0ABS8AUG1</accession>
<keyword evidence="2" id="KW-1185">Reference proteome</keyword>